<name>A0A9W8MB08_9AGAR</name>
<dbReference type="AlphaFoldDB" id="A0A9W8MB08"/>
<dbReference type="PROSITE" id="PS50192">
    <property type="entry name" value="T_SNARE"/>
    <property type="match status" value="1"/>
</dbReference>
<feature type="non-terminal residue" evidence="3">
    <location>
        <position position="55"/>
    </location>
</feature>
<evidence type="ECO:0000313" key="4">
    <source>
        <dbReference type="Proteomes" id="UP001140091"/>
    </source>
</evidence>
<dbReference type="EMBL" id="JANBPK010001189">
    <property type="protein sequence ID" value="KAJ2925430.1"/>
    <property type="molecule type" value="Genomic_DNA"/>
</dbReference>
<dbReference type="OrthoDB" id="546861at2759"/>
<evidence type="ECO:0000259" key="2">
    <source>
        <dbReference type="PROSITE" id="PS50192"/>
    </source>
</evidence>
<feature type="transmembrane region" description="Helical" evidence="1">
    <location>
        <begin position="35"/>
        <end position="54"/>
    </location>
</feature>
<keyword evidence="1" id="KW-0472">Membrane</keyword>
<accession>A0A9W8MB08</accession>
<keyword evidence="4" id="KW-1185">Reference proteome</keyword>
<proteinExistence type="predicted"/>
<evidence type="ECO:0000313" key="3">
    <source>
        <dbReference type="EMBL" id="KAJ2925430.1"/>
    </source>
</evidence>
<dbReference type="Proteomes" id="UP001140091">
    <property type="component" value="Unassembled WGS sequence"/>
</dbReference>
<evidence type="ECO:0000256" key="1">
    <source>
        <dbReference type="SAM" id="Phobius"/>
    </source>
</evidence>
<organism evidence="3 4">
    <name type="scientific">Candolleomyces eurysporus</name>
    <dbReference type="NCBI Taxonomy" id="2828524"/>
    <lineage>
        <taxon>Eukaryota</taxon>
        <taxon>Fungi</taxon>
        <taxon>Dikarya</taxon>
        <taxon>Basidiomycota</taxon>
        <taxon>Agaricomycotina</taxon>
        <taxon>Agaricomycetes</taxon>
        <taxon>Agaricomycetidae</taxon>
        <taxon>Agaricales</taxon>
        <taxon>Agaricineae</taxon>
        <taxon>Psathyrellaceae</taxon>
        <taxon>Candolleomyces</taxon>
    </lineage>
</organism>
<feature type="domain" description="T-SNARE coiled-coil homology" evidence="2">
    <location>
        <begin position="1"/>
        <end position="26"/>
    </location>
</feature>
<dbReference type="Gene3D" id="1.20.5.110">
    <property type="match status" value="1"/>
</dbReference>
<dbReference type="InterPro" id="IPR000727">
    <property type="entry name" value="T_SNARE_dom"/>
</dbReference>
<sequence>MLDDLERNVDQTDSKVNNGILRLHKFLRDSEEKCSGWWIVIMIVLVALPLAIILV</sequence>
<protein>
    <recommendedName>
        <fullName evidence="2">t-SNARE coiled-coil homology domain-containing protein</fullName>
    </recommendedName>
</protein>
<comment type="caution">
    <text evidence="3">The sequence shown here is derived from an EMBL/GenBank/DDBJ whole genome shotgun (WGS) entry which is preliminary data.</text>
</comment>
<dbReference type="Pfam" id="PF05739">
    <property type="entry name" value="SNARE"/>
    <property type="match status" value="1"/>
</dbReference>
<keyword evidence="1" id="KW-0812">Transmembrane</keyword>
<gene>
    <name evidence="3" type="ORF">H1R20_g11723</name>
</gene>
<keyword evidence="1" id="KW-1133">Transmembrane helix</keyword>
<reference evidence="3" key="1">
    <citation type="submission" date="2022-06" db="EMBL/GenBank/DDBJ databases">
        <title>Genome Sequence of Candolleomyces eurysporus.</title>
        <authorList>
            <person name="Buettner E."/>
        </authorList>
    </citation>
    <scope>NUCLEOTIDE SEQUENCE</scope>
    <source>
        <strain evidence="3">VTCC 930004</strain>
    </source>
</reference>